<dbReference type="Proteomes" id="UP000314294">
    <property type="component" value="Unassembled WGS sequence"/>
</dbReference>
<comment type="caution">
    <text evidence="2">The sequence shown here is derived from an EMBL/GenBank/DDBJ whole genome shotgun (WGS) entry which is preliminary data.</text>
</comment>
<gene>
    <name evidence="2" type="ORF">EYF80_061739</name>
</gene>
<protein>
    <recommendedName>
        <fullName evidence="4">Secreted protein</fullName>
    </recommendedName>
</protein>
<dbReference type="EMBL" id="SRLO01007282">
    <property type="protein sequence ID" value="TNN28114.1"/>
    <property type="molecule type" value="Genomic_DNA"/>
</dbReference>
<sequence>MKMMKMRSGGSDRGATSCPRRPLPAQLFLLVLVLLPPGGARCSSPVSRALISEGIFPWSMAQHHCFSSPSGRVLTISSSSLRAQMALSLLLTSSSRYWYRSFLRARHSLALCRLRSSFAFRSIFAGLRPRFPGFFTLPAAIW</sequence>
<evidence type="ECO:0000256" key="1">
    <source>
        <dbReference type="SAM" id="SignalP"/>
    </source>
</evidence>
<accession>A0A4Z2EI15</accession>
<evidence type="ECO:0000313" key="2">
    <source>
        <dbReference type="EMBL" id="TNN28114.1"/>
    </source>
</evidence>
<feature type="chain" id="PRO_5021312681" description="Secreted protein" evidence="1">
    <location>
        <begin position="43"/>
        <end position="142"/>
    </location>
</feature>
<evidence type="ECO:0008006" key="4">
    <source>
        <dbReference type="Google" id="ProtNLM"/>
    </source>
</evidence>
<keyword evidence="3" id="KW-1185">Reference proteome</keyword>
<evidence type="ECO:0000313" key="3">
    <source>
        <dbReference type="Proteomes" id="UP000314294"/>
    </source>
</evidence>
<reference evidence="2 3" key="1">
    <citation type="submission" date="2019-03" db="EMBL/GenBank/DDBJ databases">
        <title>First draft genome of Liparis tanakae, snailfish: a comprehensive survey of snailfish specific genes.</title>
        <authorList>
            <person name="Kim W."/>
            <person name="Song I."/>
            <person name="Jeong J.-H."/>
            <person name="Kim D."/>
            <person name="Kim S."/>
            <person name="Ryu S."/>
            <person name="Song J.Y."/>
            <person name="Lee S.K."/>
        </authorList>
    </citation>
    <scope>NUCLEOTIDE SEQUENCE [LARGE SCALE GENOMIC DNA]</scope>
    <source>
        <tissue evidence="2">Muscle</tissue>
    </source>
</reference>
<organism evidence="2 3">
    <name type="scientific">Liparis tanakae</name>
    <name type="common">Tanaka's snailfish</name>
    <dbReference type="NCBI Taxonomy" id="230148"/>
    <lineage>
        <taxon>Eukaryota</taxon>
        <taxon>Metazoa</taxon>
        <taxon>Chordata</taxon>
        <taxon>Craniata</taxon>
        <taxon>Vertebrata</taxon>
        <taxon>Euteleostomi</taxon>
        <taxon>Actinopterygii</taxon>
        <taxon>Neopterygii</taxon>
        <taxon>Teleostei</taxon>
        <taxon>Neoteleostei</taxon>
        <taxon>Acanthomorphata</taxon>
        <taxon>Eupercaria</taxon>
        <taxon>Perciformes</taxon>
        <taxon>Cottioidei</taxon>
        <taxon>Cottales</taxon>
        <taxon>Liparidae</taxon>
        <taxon>Liparis</taxon>
    </lineage>
</organism>
<feature type="signal peptide" evidence="1">
    <location>
        <begin position="1"/>
        <end position="42"/>
    </location>
</feature>
<keyword evidence="1" id="KW-0732">Signal</keyword>
<name>A0A4Z2EI15_9TELE</name>
<proteinExistence type="predicted"/>
<dbReference type="AlphaFoldDB" id="A0A4Z2EI15"/>